<evidence type="ECO:0000313" key="4">
    <source>
        <dbReference type="EMBL" id="KAK0493724.1"/>
    </source>
</evidence>
<dbReference type="EMBL" id="JAUEPU010000023">
    <property type="protein sequence ID" value="KAK0493724.1"/>
    <property type="molecule type" value="Genomic_DNA"/>
</dbReference>
<keyword evidence="1" id="KW-0175">Coiled coil</keyword>
<feature type="signal peptide" evidence="3">
    <location>
        <begin position="1"/>
        <end position="27"/>
    </location>
</feature>
<accession>A0AA39UR37</accession>
<evidence type="ECO:0000256" key="2">
    <source>
        <dbReference type="SAM" id="MobiDB-lite"/>
    </source>
</evidence>
<dbReference type="Proteomes" id="UP001175228">
    <property type="component" value="Unassembled WGS sequence"/>
</dbReference>
<feature type="chain" id="PRO_5041267313" evidence="3">
    <location>
        <begin position="28"/>
        <end position="272"/>
    </location>
</feature>
<evidence type="ECO:0000313" key="5">
    <source>
        <dbReference type="Proteomes" id="UP001175228"/>
    </source>
</evidence>
<sequence>MNWWLWIYPAQFPPFLWLGLCAGQLGARHCQHFAMGEAGGCSPAGQAFKDTLRRSSIKANVQEVSTMCPQCSTQMSPKKWMETSWNRMWVLGNTHHMWARCLINMSHQEHGGCMGHIDKTSTNSDTVITVNITTCGPTSAAGMQDAITTMPKCGGKRKRTEAGHVDRELIEISSDEDETLHKHRSKEVADLEKLVKLLTKEARDAKRAQESAEKKVVRYDGLLRKAAAAVKVLDKAEVSALHYKKKARRPTKAGGTAKSGEWRSMPANADTN</sequence>
<dbReference type="AlphaFoldDB" id="A0AA39UR37"/>
<protein>
    <submittedName>
        <fullName evidence="4">Uncharacterized protein</fullName>
    </submittedName>
</protein>
<reference evidence="4" key="1">
    <citation type="submission" date="2023-06" db="EMBL/GenBank/DDBJ databases">
        <authorList>
            <consortium name="Lawrence Berkeley National Laboratory"/>
            <person name="Ahrendt S."/>
            <person name="Sahu N."/>
            <person name="Indic B."/>
            <person name="Wong-Bajracharya J."/>
            <person name="Merenyi Z."/>
            <person name="Ke H.-M."/>
            <person name="Monk M."/>
            <person name="Kocsube S."/>
            <person name="Drula E."/>
            <person name="Lipzen A."/>
            <person name="Balint B."/>
            <person name="Henrissat B."/>
            <person name="Andreopoulos B."/>
            <person name="Martin F.M."/>
            <person name="Harder C.B."/>
            <person name="Rigling D."/>
            <person name="Ford K.L."/>
            <person name="Foster G.D."/>
            <person name="Pangilinan J."/>
            <person name="Papanicolaou A."/>
            <person name="Barry K."/>
            <person name="LaButti K."/>
            <person name="Viragh M."/>
            <person name="Koriabine M."/>
            <person name="Yan M."/>
            <person name="Riley R."/>
            <person name="Champramary S."/>
            <person name="Plett K.L."/>
            <person name="Tsai I.J."/>
            <person name="Slot J."/>
            <person name="Sipos G."/>
            <person name="Plett J."/>
            <person name="Nagy L.G."/>
            <person name="Grigoriev I.V."/>
        </authorList>
    </citation>
    <scope>NUCLEOTIDE SEQUENCE</scope>
    <source>
        <strain evidence="4">HWK02</strain>
    </source>
</reference>
<feature type="region of interest" description="Disordered" evidence="2">
    <location>
        <begin position="242"/>
        <end position="272"/>
    </location>
</feature>
<gene>
    <name evidence="4" type="ORF">EDD18DRAFT_1107721</name>
</gene>
<keyword evidence="3" id="KW-0732">Signal</keyword>
<proteinExistence type="predicted"/>
<feature type="compositionally biased region" description="Basic residues" evidence="2">
    <location>
        <begin position="242"/>
        <end position="251"/>
    </location>
</feature>
<name>A0AA39UR37_9AGAR</name>
<evidence type="ECO:0000256" key="3">
    <source>
        <dbReference type="SAM" id="SignalP"/>
    </source>
</evidence>
<feature type="coiled-coil region" evidence="1">
    <location>
        <begin position="188"/>
        <end position="215"/>
    </location>
</feature>
<evidence type="ECO:0000256" key="1">
    <source>
        <dbReference type="SAM" id="Coils"/>
    </source>
</evidence>
<keyword evidence="5" id="KW-1185">Reference proteome</keyword>
<comment type="caution">
    <text evidence="4">The sequence shown here is derived from an EMBL/GenBank/DDBJ whole genome shotgun (WGS) entry which is preliminary data.</text>
</comment>
<organism evidence="4 5">
    <name type="scientific">Armillaria luteobubalina</name>
    <dbReference type="NCBI Taxonomy" id="153913"/>
    <lineage>
        <taxon>Eukaryota</taxon>
        <taxon>Fungi</taxon>
        <taxon>Dikarya</taxon>
        <taxon>Basidiomycota</taxon>
        <taxon>Agaricomycotina</taxon>
        <taxon>Agaricomycetes</taxon>
        <taxon>Agaricomycetidae</taxon>
        <taxon>Agaricales</taxon>
        <taxon>Marasmiineae</taxon>
        <taxon>Physalacriaceae</taxon>
        <taxon>Armillaria</taxon>
    </lineage>
</organism>